<dbReference type="EMBL" id="PGEX01000001">
    <property type="protein sequence ID" value="PJJ42664.1"/>
    <property type="molecule type" value="Genomic_DNA"/>
</dbReference>
<keyword evidence="1" id="KW-0732">Signal</keyword>
<feature type="chain" id="PRO_5014948464" description="PorV/PorQ family protein" evidence="1">
    <location>
        <begin position="24"/>
        <end position="336"/>
    </location>
</feature>
<comment type="caution">
    <text evidence="2">The sequence shown here is derived from an EMBL/GenBank/DDBJ whole genome shotgun (WGS) entry which is preliminary data.</text>
</comment>
<dbReference type="AlphaFoldDB" id="A0A2M9AAD9"/>
<accession>A0A2M9AAD9</accession>
<protein>
    <recommendedName>
        <fullName evidence="4">PorV/PorQ family protein</fullName>
    </recommendedName>
</protein>
<keyword evidence="3" id="KW-1185">Reference proteome</keyword>
<proteinExistence type="predicted"/>
<organism evidence="2 3">
    <name type="scientific">Hallerella succinigenes</name>
    <dbReference type="NCBI Taxonomy" id="1896222"/>
    <lineage>
        <taxon>Bacteria</taxon>
        <taxon>Pseudomonadati</taxon>
        <taxon>Fibrobacterota</taxon>
        <taxon>Fibrobacteria</taxon>
        <taxon>Fibrobacterales</taxon>
        <taxon>Fibrobacteraceae</taxon>
        <taxon>Hallerella</taxon>
    </lineage>
</organism>
<sequence>MFFLKKNFIFVLTVLFTITASQAYFKKNDTGEEAFAFLGSFYSARSAAMENANAAKPSSNPGSVLQNPAAIVLDSNQKNAVSFSWQTSELAENQGYIAYARRVGAMVAELSYGWIRYGDVDGYDDLGNETGKTYSPQSSVTALSLSLPFPHFQFGSTIKFATDLLANDGTDQTAMALAFDWGVLWQSSSRKYGLGFAARNFGKMIRAYVDKGDTDYGLEEVFALSGFYIPGALPRLSLYSELTFPRYAEPAVALGAEYVIGSNLFVRAGFSRTWLDLSRDFKELFSSADRPNETNNARLFSLGLGYAGSSFSVDYAFSYLPQNLGMEHRVGLGLRF</sequence>
<dbReference type="RefSeq" id="WP_100426510.1">
    <property type="nucleotide sequence ID" value="NZ_JAXFBG010000019.1"/>
</dbReference>
<gene>
    <name evidence="2" type="ORF">BGX16_2705</name>
</gene>
<evidence type="ECO:0000313" key="3">
    <source>
        <dbReference type="Proteomes" id="UP000231134"/>
    </source>
</evidence>
<dbReference type="Proteomes" id="UP000231134">
    <property type="component" value="Unassembled WGS sequence"/>
</dbReference>
<evidence type="ECO:0000313" key="2">
    <source>
        <dbReference type="EMBL" id="PJJ42664.1"/>
    </source>
</evidence>
<name>A0A2M9AAD9_9BACT</name>
<evidence type="ECO:0008006" key="4">
    <source>
        <dbReference type="Google" id="ProtNLM"/>
    </source>
</evidence>
<reference evidence="2 3" key="1">
    <citation type="submission" date="2017-11" db="EMBL/GenBank/DDBJ databases">
        <title>Animal gut microbial communities from fecal samples from Wisconsin, USA.</title>
        <authorList>
            <person name="Neumann A."/>
        </authorList>
    </citation>
    <scope>NUCLEOTIDE SEQUENCE [LARGE SCALE GENOMIC DNA]</scope>
    <source>
        <strain evidence="2 3">UWS3</strain>
    </source>
</reference>
<feature type="signal peptide" evidence="1">
    <location>
        <begin position="1"/>
        <end position="23"/>
    </location>
</feature>
<evidence type="ECO:0000256" key="1">
    <source>
        <dbReference type="SAM" id="SignalP"/>
    </source>
</evidence>